<evidence type="ECO:0000256" key="6">
    <source>
        <dbReference type="RuleBase" id="RU003690"/>
    </source>
</evidence>
<organism evidence="7 8">
    <name type="scientific">Phyllotreta striolata</name>
    <name type="common">Striped flea beetle</name>
    <name type="synonym">Crioceris striolata</name>
    <dbReference type="NCBI Taxonomy" id="444603"/>
    <lineage>
        <taxon>Eukaryota</taxon>
        <taxon>Metazoa</taxon>
        <taxon>Ecdysozoa</taxon>
        <taxon>Arthropoda</taxon>
        <taxon>Hexapoda</taxon>
        <taxon>Insecta</taxon>
        <taxon>Pterygota</taxon>
        <taxon>Neoptera</taxon>
        <taxon>Endopterygota</taxon>
        <taxon>Coleoptera</taxon>
        <taxon>Polyphaga</taxon>
        <taxon>Cucujiformia</taxon>
        <taxon>Chrysomeloidea</taxon>
        <taxon>Chrysomelidae</taxon>
        <taxon>Galerucinae</taxon>
        <taxon>Alticini</taxon>
        <taxon>Phyllotreta</taxon>
    </lineage>
</organism>
<dbReference type="InterPro" id="IPR017853">
    <property type="entry name" value="GH"/>
</dbReference>
<dbReference type="GO" id="GO:0008422">
    <property type="term" value="F:beta-glucosidase activity"/>
    <property type="evidence" value="ECO:0007669"/>
    <property type="project" value="TreeGrafter"/>
</dbReference>
<gene>
    <name evidence="7" type="ORF">PHYEVI_LOCUS3857</name>
</gene>
<evidence type="ECO:0008006" key="9">
    <source>
        <dbReference type="Google" id="ProtNLM"/>
    </source>
</evidence>
<reference evidence="7" key="1">
    <citation type="submission" date="2022-01" db="EMBL/GenBank/DDBJ databases">
        <authorList>
            <person name="King R."/>
        </authorList>
    </citation>
    <scope>NUCLEOTIDE SEQUENCE</scope>
</reference>
<evidence type="ECO:0000313" key="7">
    <source>
        <dbReference type="EMBL" id="CAH1165603.1"/>
    </source>
</evidence>
<accession>A0A9P0DRG5</accession>
<name>A0A9P0DRG5_PHYSR</name>
<comment type="subunit">
    <text evidence="2">Homodimer.</text>
</comment>
<keyword evidence="8" id="KW-1185">Reference proteome</keyword>
<dbReference type="Proteomes" id="UP001153712">
    <property type="component" value="Chromosome 14"/>
</dbReference>
<evidence type="ECO:0000256" key="5">
    <source>
        <dbReference type="ARBA" id="ARBA00023295"/>
    </source>
</evidence>
<protein>
    <recommendedName>
        <fullName evidence="9">Glycoside hydrolase family 1</fullName>
    </recommendedName>
</protein>
<evidence type="ECO:0000313" key="8">
    <source>
        <dbReference type="Proteomes" id="UP001153712"/>
    </source>
</evidence>
<evidence type="ECO:0000256" key="2">
    <source>
        <dbReference type="ARBA" id="ARBA00011738"/>
    </source>
</evidence>
<evidence type="ECO:0000256" key="3">
    <source>
        <dbReference type="ARBA" id="ARBA00022801"/>
    </source>
</evidence>
<dbReference type="PANTHER" id="PTHR10353">
    <property type="entry name" value="GLYCOSYL HYDROLASE"/>
    <property type="match status" value="1"/>
</dbReference>
<dbReference type="Gene3D" id="3.20.20.80">
    <property type="entry name" value="Glycosidases"/>
    <property type="match status" value="1"/>
</dbReference>
<keyword evidence="3" id="KW-0378">Hydrolase</keyword>
<dbReference type="OrthoDB" id="65569at2759"/>
<dbReference type="PROSITE" id="PS00653">
    <property type="entry name" value="GLYCOSYL_HYDROL_F1_2"/>
    <property type="match status" value="1"/>
</dbReference>
<dbReference type="SUPFAM" id="SSF51445">
    <property type="entry name" value="(Trans)glycosidases"/>
    <property type="match status" value="1"/>
</dbReference>
<dbReference type="PANTHER" id="PTHR10353:SF36">
    <property type="entry name" value="LP05116P"/>
    <property type="match status" value="1"/>
</dbReference>
<dbReference type="GO" id="GO:0005975">
    <property type="term" value="P:carbohydrate metabolic process"/>
    <property type="evidence" value="ECO:0007669"/>
    <property type="project" value="InterPro"/>
</dbReference>
<comment type="similarity">
    <text evidence="1 6">Belongs to the glycosyl hydrolase 1 family.</text>
</comment>
<dbReference type="InterPro" id="IPR033132">
    <property type="entry name" value="GH_1_N_CS"/>
</dbReference>
<keyword evidence="5" id="KW-0326">Glycosidase</keyword>
<dbReference type="FunFam" id="3.20.20.80:FF:000013">
    <property type="entry name" value="lactase-phlorizin hydrolase"/>
    <property type="match status" value="1"/>
</dbReference>
<dbReference type="EMBL" id="OU900107">
    <property type="protein sequence ID" value="CAH1165603.1"/>
    <property type="molecule type" value="Genomic_DNA"/>
</dbReference>
<dbReference type="InterPro" id="IPR001360">
    <property type="entry name" value="Glyco_hydro_1"/>
</dbReference>
<evidence type="ECO:0000256" key="1">
    <source>
        <dbReference type="ARBA" id="ARBA00010838"/>
    </source>
</evidence>
<dbReference type="AlphaFoldDB" id="A0A9P0DRG5"/>
<dbReference type="PRINTS" id="PR00131">
    <property type="entry name" value="GLHYDRLASE1"/>
</dbReference>
<proteinExistence type="inferred from homology"/>
<sequence>MNVNKKFLQQYINNMQASLFLASVILFTLTKSEEHINNTPFPKDFLFGTATSAYQVEGAWNVDGKGVNNWDKFIHTNRSRIKGNDTADVTCDSYHKYKEDVALLKYLGVQFYRFSISWTRILPNGTQGKINHQGVQYYKNLLKELKRNNITPMVTIFHWDTPQALEEQGGWTNERIVHWYSRYARLCFQLFGDDVKYWMTVNEPKQTCNMGYGNGIFAPGVKSPGEGEYLCVYHVVLAHATAWRIYDKEFRAQQKGKVGIVVDCSWYEPADLWNIQDQLASQLKLHFTYGLYVNPIVYGDFPWAVKSIVKKRSLAQGYNRSRLPEFSQQQKELVKGTYDFLGLNYYTARYIKPDPDTPVDGKGYDFDSETTTFVDPHWEKGASFWLYVVPWGIKKLVTWLSQTYGNPPVIITENGYSEHGTMDDQKRISYIKSHLSNLKEAMNNGVNIKGYTYWSLMDNFEWVEGYAVKFGLYHVDFEGAKRNRTAKSSVEYYKKVISTRCLVDKCK</sequence>
<dbReference type="Pfam" id="PF00232">
    <property type="entry name" value="Glyco_hydro_1"/>
    <property type="match status" value="1"/>
</dbReference>
<keyword evidence="4" id="KW-0325">Glycoprotein</keyword>
<evidence type="ECO:0000256" key="4">
    <source>
        <dbReference type="ARBA" id="ARBA00023180"/>
    </source>
</evidence>